<sequence length="1492" mass="168292">MKPPSDPPPSVQGNYGERIDDSQASKPSQRPTARAPQSGISPRPPPGNPLGRVPDSGGRVSFGGDRGGAKPIPTNLPGAVGTGAEGGDMDTTEGSGKDEEARGPQKTGEEPEPAPILKQSSYSANKILPVDGGDNDSGEKDVDSDAEEEEGGDTFGSFPQRGANSLLKKLGSFKTNIKHKGKNMSIHMGKGASNKAGKRQKNMSMMLGSGVATAHAKAKKEEHENKKKQEVKEKMKKKRKEEDTVLSARDKKVIKDAFNLFDVDGSGSISKEELGGVMRTLYNLKLSATDLAAMVKDVDKDGDGEVSFDEFVEKVQEVMLDKELEGDGDKSTHTDHWKKLGTLVKSFQKDNERNGLGFSANRKHLFENQKKLEAEKKKVELSKQHDQMVKHFNLRRMSVDIDEDSLKAQLSMNMKSLGIKKNKDSLLNPVNLKKALKHPMDPDTKFRRSWDILMMLMVIFQALYIPYAVAWNYNLGESWNFDLIVDGIFIFDLLMNFNLAYRPHPQADLVTDRKKIATNYLRLWFWIDLPASVPFDKIAMALSQGDGGGGGNALGLLKSLKIPRLLRLLKILRLFKIFKMAHIRPELMWWFQYSRNANLFRMGWVIVIMLLLVHYIACVFMLVLGNQVPDPGNPNPTWMDLQECEFPENSDILLRLMASPPQEACLGFRDHYYTDRASIEGNEEGTTALADRLKPTEERVLGLNDTYVNEIVARYTQDVLDYDCYIDGDLYGSCSGQADSMTYTTAYYFSMLLIMGESIGPRQISEKWFATVIILFGSVVIAIIYGNVSMYIANYTANQTAYQRKMELLFESMNHLELPQNLKKRILMYYDHIWKEYRTLDGTITYFIPELSKQLSSEVYLYLRTNLILSVPFLRQCSPEVVQELVMRLRSEIFLPADYIVHKGAPGSEMFLISKGICEVTITDIINPAKEEEAKPKRRRDMGRGGRRRSSVDALKGMKDNFTDFLQQRNLKAARDKEAEVRPLERDPETKMPEQRKSYNGQDPKLVAKMRLKTFRLSDMTTGAAKASDSIRAAMSPTRGAIRSLSISGRAGKDAEAIKKKKEEEEKKKKMEDNGLNLESRASMISKQVKKEKVVKELLAGEYFGEICLVLNTPRTCNVRAKSFCELTVLTRHDFDEVVGNFDDERKVLEEIIMEKYKGEAKDWSLQRKNMKTLKIEDVINQQKESESNIGKVLQNIDRRLRSMEESIEDNSEKTGRALTRMSRNTMSRGTRRTRNSRKSSPKSPKRSSRSSARKTNEDEDNEQLSSGDEVDERIAQSLSSIIAQSAAGGGVAEATSLNTLKAVIKQARGEIEMEDDEGSEGEESASGSSDNSNDDEEDEARERRQRKSRLSFDEYKEDPGRQLEMSKKMIATLVDKLNSIIREIRDKSFINDFLIARLKVLKNEVSFLYGNIDKIGDGMPPNSAMFTAHNVTERKEQMVSLERVQGKVMELLDEAASMNRYRSNLEDTAERTMIFQKQEMGERSSTTNFDA</sequence>
<dbReference type="SUPFAM" id="SSF47473">
    <property type="entry name" value="EF-hand"/>
    <property type="match status" value="1"/>
</dbReference>
<feature type="compositionally biased region" description="Pro residues" evidence="10">
    <location>
        <begin position="1"/>
        <end position="10"/>
    </location>
</feature>
<evidence type="ECO:0000256" key="7">
    <source>
        <dbReference type="ARBA" id="ARBA00022989"/>
    </source>
</evidence>
<keyword evidence="7 11" id="KW-1133">Transmembrane helix</keyword>
<evidence type="ECO:0000256" key="4">
    <source>
        <dbReference type="ARBA" id="ARBA00022692"/>
    </source>
</evidence>
<dbReference type="InterPro" id="IPR018247">
    <property type="entry name" value="EF_Hand_1_Ca_BS"/>
</dbReference>
<feature type="compositionally biased region" description="Basic residues" evidence="10">
    <location>
        <begin position="936"/>
        <end position="949"/>
    </location>
</feature>
<dbReference type="GO" id="GO:0035725">
    <property type="term" value="P:sodium ion transmembrane transport"/>
    <property type="evidence" value="ECO:0007669"/>
    <property type="project" value="TreeGrafter"/>
</dbReference>
<dbReference type="CDD" id="cd00038">
    <property type="entry name" value="CAP_ED"/>
    <property type="match status" value="2"/>
</dbReference>
<feature type="compositionally biased region" description="Basic and acidic residues" evidence="10">
    <location>
        <begin position="219"/>
        <end position="233"/>
    </location>
</feature>
<evidence type="ECO:0000259" key="12">
    <source>
        <dbReference type="PROSITE" id="PS50042"/>
    </source>
</evidence>
<dbReference type="Pfam" id="PF13499">
    <property type="entry name" value="EF-hand_7"/>
    <property type="match status" value="1"/>
</dbReference>
<dbReference type="Gene3D" id="1.10.287.70">
    <property type="match status" value="1"/>
</dbReference>
<accession>A0A9W6ZHA1</accession>
<dbReference type="InterPro" id="IPR018490">
    <property type="entry name" value="cNMP-bd_dom_sf"/>
</dbReference>
<dbReference type="GO" id="GO:0005509">
    <property type="term" value="F:calcium ion binding"/>
    <property type="evidence" value="ECO:0007669"/>
    <property type="project" value="InterPro"/>
</dbReference>
<gene>
    <name evidence="14" type="ORF">TrRE_jg7818</name>
</gene>
<feature type="compositionally biased region" description="Basic residues" evidence="10">
    <location>
        <begin position="1230"/>
        <end position="1253"/>
    </location>
</feature>
<dbReference type="FunFam" id="1.10.238.10:FF:000178">
    <property type="entry name" value="Calmodulin-2 A"/>
    <property type="match status" value="1"/>
</dbReference>
<evidence type="ECO:0000256" key="10">
    <source>
        <dbReference type="SAM" id="MobiDB-lite"/>
    </source>
</evidence>
<evidence type="ECO:0000256" key="9">
    <source>
        <dbReference type="ARBA" id="ARBA00023136"/>
    </source>
</evidence>
<dbReference type="SMART" id="SM00054">
    <property type="entry name" value="EFh"/>
    <property type="match status" value="2"/>
</dbReference>
<evidence type="ECO:0000259" key="13">
    <source>
        <dbReference type="PROSITE" id="PS50222"/>
    </source>
</evidence>
<dbReference type="PANTHER" id="PTHR45689">
    <property type="entry name" value="I[[H]] CHANNEL, ISOFORM E"/>
    <property type="match status" value="1"/>
</dbReference>
<dbReference type="InterPro" id="IPR011992">
    <property type="entry name" value="EF-hand-dom_pair"/>
</dbReference>
<comment type="subcellular location">
    <subcellularLocation>
        <location evidence="1">Membrane</location>
        <topology evidence="1">Multi-pass membrane protein</topology>
    </subcellularLocation>
</comment>
<feature type="region of interest" description="Disordered" evidence="10">
    <location>
        <begin position="973"/>
        <end position="1000"/>
    </location>
</feature>
<organism evidence="14 15">
    <name type="scientific">Triparma retinervis</name>
    <dbReference type="NCBI Taxonomy" id="2557542"/>
    <lineage>
        <taxon>Eukaryota</taxon>
        <taxon>Sar</taxon>
        <taxon>Stramenopiles</taxon>
        <taxon>Ochrophyta</taxon>
        <taxon>Bolidophyceae</taxon>
        <taxon>Parmales</taxon>
        <taxon>Triparmaceae</taxon>
        <taxon>Triparma</taxon>
    </lineage>
</organism>
<protein>
    <recommendedName>
        <fullName evidence="16">Calmodulin</fullName>
    </recommendedName>
</protein>
<dbReference type="Gene3D" id="1.10.238.10">
    <property type="entry name" value="EF-hand"/>
    <property type="match status" value="1"/>
</dbReference>
<name>A0A9W6ZHA1_9STRA</name>
<feature type="region of interest" description="Disordered" evidence="10">
    <location>
        <begin position="1053"/>
        <end position="1074"/>
    </location>
</feature>
<evidence type="ECO:0008006" key="16">
    <source>
        <dbReference type="Google" id="ProtNLM"/>
    </source>
</evidence>
<dbReference type="OrthoDB" id="426293at2759"/>
<dbReference type="CDD" id="cd00051">
    <property type="entry name" value="EFh"/>
    <property type="match status" value="1"/>
</dbReference>
<feature type="compositionally biased region" description="Basic and acidic residues" evidence="10">
    <location>
        <begin position="1351"/>
        <end position="1360"/>
    </location>
</feature>
<feature type="region of interest" description="Disordered" evidence="10">
    <location>
        <begin position="215"/>
        <end position="238"/>
    </location>
</feature>
<evidence type="ECO:0000256" key="11">
    <source>
        <dbReference type="SAM" id="Phobius"/>
    </source>
</evidence>
<feature type="compositionally biased region" description="Basic and acidic residues" evidence="10">
    <location>
        <begin position="1053"/>
        <end position="1073"/>
    </location>
</feature>
<dbReference type="GO" id="GO:0043226">
    <property type="term" value="C:organelle"/>
    <property type="evidence" value="ECO:0007669"/>
    <property type="project" value="UniProtKB-ARBA"/>
</dbReference>
<evidence type="ECO:0000256" key="3">
    <source>
        <dbReference type="ARBA" id="ARBA00022448"/>
    </source>
</evidence>
<feature type="region of interest" description="Disordered" evidence="10">
    <location>
        <begin position="1"/>
        <end position="167"/>
    </location>
</feature>
<feature type="compositionally biased region" description="Basic and acidic residues" evidence="10">
    <location>
        <begin position="973"/>
        <end position="997"/>
    </location>
</feature>
<evidence type="ECO:0000256" key="6">
    <source>
        <dbReference type="ARBA" id="ARBA00022837"/>
    </source>
</evidence>
<feature type="compositionally biased region" description="Basic and acidic residues" evidence="10">
    <location>
        <begin position="95"/>
        <end position="109"/>
    </location>
</feature>
<dbReference type="EMBL" id="BRXZ01000658">
    <property type="protein sequence ID" value="GMH50035.1"/>
    <property type="molecule type" value="Genomic_DNA"/>
</dbReference>
<dbReference type="Gene3D" id="2.60.120.10">
    <property type="entry name" value="Jelly Rolls"/>
    <property type="match status" value="2"/>
</dbReference>
<dbReference type="PROSITE" id="PS50042">
    <property type="entry name" value="CNMP_BINDING_3"/>
    <property type="match status" value="2"/>
</dbReference>
<dbReference type="SUPFAM" id="SSF81324">
    <property type="entry name" value="Voltage-gated potassium channels"/>
    <property type="match status" value="1"/>
</dbReference>
<dbReference type="GO" id="GO:0098855">
    <property type="term" value="C:HCN channel complex"/>
    <property type="evidence" value="ECO:0007669"/>
    <property type="project" value="TreeGrafter"/>
</dbReference>
<evidence type="ECO:0000313" key="15">
    <source>
        <dbReference type="Proteomes" id="UP001165082"/>
    </source>
</evidence>
<feature type="compositionally biased region" description="Acidic residues" evidence="10">
    <location>
        <begin position="1313"/>
        <end position="1324"/>
    </location>
</feature>
<evidence type="ECO:0000256" key="8">
    <source>
        <dbReference type="ARBA" id="ARBA00023065"/>
    </source>
</evidence>
<proteinExistence type="inferred from homology"/>
<dbReference type="SUPFAM" id="SSF51206">
    <property type="entry name" value="cAMP-binding domain-like"/>
    <property type="match status" value="1"/>
</dbReference>
<feature type="region of interest" description="Disordered" evidence="10">
    <location>
        <begin position="1312"/>
        <end position="1360"/>
    </location>
</feature>
<dbReference type="Proteomes" id="UP001165082">
    <property type="component" value="Unassembled WGS sequence"/>
</dbReference>
<feature type="compositionally biased region" description="Basic and acidic residues" evidence="10">
    <location>
        <begin position="1205"/>
        <end position="1216"/>
    </location>
</feature>
<keyword evidence="8" id="KW-0406">Ion transport</keyword>
<feature type="compositionally biased region" description="Low complexity" evidence="10">
    <location>
        <begin position="1220"/>
        <end position="1229"/>
    </location>
</feature>
<evidence type="ECO:0000256" key="1">
    <source>
        <dbReference type="ARBA" id="ARBA00004141"/>
    </source>
</evidence>
<dbReference type="PROSITE" id="PS50222">
    <property type="entry name" value="EF_HAND_2"/>
    <property type="match status" value="2"/>
</dbReference>
<evidence type="ECO:0000313" key="14">
    <source>
        <dbReference type="EMBL" id="GMH50035.1"/>
    </source>
</evidence>
<dbReference type="PROSITE" id="PS00888">
    <property type="entry name" value="CNMP_BINDING_1"/>
    <property type="match status" value="1"/>
</dbReference>
<evidence type="ECO:0000256" key="2">
    <source>
        <dbReference type="ARBA" id="ARBA00005253"/>
    </source>
</evidence>
<dbReference type="GO" id="GO:0005249">
    <property type="term" value="F:voltage-gated potassium channel activity"/>
    <property type="evidence" value="ECO:0007669"/>
    <property type="project" value="TreeGrafter"/>
</dbReference>
<dbReference type="InterPro" id="IPR051413">
    <property type="entry name" value="K/Na_HCN_channel"/>
</dbReference>
<feature type="region of interest" description="Disordered" evidence="10">
    <location>
        <begin position="1205"/>
        <end position="1271"/>
    </location>
</feature>
<feature type="domain" description="Cyclic nucleotide-binding" evidence="12">
    <location>
        <begin position="873"/>
        <end position="924"/>
    </location>
</feature>
<dbReference type="GO" id="GO:0003254">
    <property type="term" value="P:regulation of membrane depolarization"/>
    <property type="evidence" value="ECO:0007669"/>
    <property type="project" value="TreeGrafter"/>
</dbReference>
<feature type="region of interest" description="Disordered" evidence="10">
    <location>
        <begin position="929"/>
        <end position="953"/>
    </location>
</feature>
<keyword evidence="6" id="KW-0106">Calcium</keyword>
<comment type="caution">
    <text evidence="14">The sequence shown here is derived from an EMBL/GenBank/DDBJ whole genome shotgun (WGS) entry which is preliminary data.</text>
</comment>
<evidence type="ECO:0000256" key="5">
    <source>
        <dbReference type="ARBA" id="ARBA00022737"/>
    </source>
</evidence>
<dbReference type="PROSITE" id="PS00018">
    <property type="entry name" value="EF_HAND_1"/>
    <property type="match status" value="2"/>
</dbReference>
<dbReference type="Pfam" id="PF00520">
    <property type="entry name" value="Ion_trans"/>
    <property type="match status" value="1"/>
</dbReference>
<keyword evidence="4 11" id="KW-0812">Transmembrane</keyword>
<reference evidence="14" key="1">
    <citation type="submission" date="2022-07" db="EMBL/GenBank/DDBJ databases">
        <title>Genome analysis of Parmales, a sister group of diatoms, reveals the evolutionary specialization of diatoms from phago-mixotrophs to photoautotrophs.</title>
        <authorList>
            <person name="Ban H."/>
            <person name="Sato S."/>
            <person name="Yoshikawa S."/>
            <person name="Kazumasa Y."/>
            <person name="Nakamura Y."/>
            <person name="Ichinomiya M."/>
            <person name="Saitoh K."/>
            <person name="Sato N."/>
            <person name="Blanc-Mathieu R."/>
            <person name="Endo H."/>
            <person name="Kuwata A."/>
            <person name="Ogata H."/>
        </authorList>
    </citation>
    <scope>NUCLEOTIDE SEQUENCE</scope>
</reference>
<feature type="domain" description="EF-hand" evidence="13">
    <location>
        <begin position="249"/>
        <end position="284"/>
    </location>
</feature>
<keyword evidence="5" id="KW-0677">Repeat</keyword>
<feature type="domain" description="EF-hand" evidence="13">
    <location>
        <begin position="286"/>
        <end position="321"/>
    </location>
</feature>
<dbReference type="InterPro" id="IPR005821">
    <property type="entry name" value="Ion_trans_dom"/>
</dbReference>
<dbReference type="Pfam" id="PF00027">
    <property type="entry name" value="cNMP_binding"/>
    <property type="match status" value="1"/>
</dbReference>
<dbReference type="PANTHER" id="PTHR45689:SF5">
    <property type="entry name" value="I[[H]] CHANNEL, ISOFORM E"/>
    <property type="match status" value="1"/>
</dbReference>
<dbReference type="Gene3D" id="1.10.287.630">
    <property type="entry name" value="Helix hairpin bin"/>
    <property type="match status" value="1"/>
</dbReference>
<keyword evidence="15" id="KW-1185">Reference proteome</keyword>
<dbReference type="InterPro" id="IPR000595">
    <property type="entry name" value="cNMP-bd_dom"/>
</dbReference>
<keyword evidence="3" id="KW-0813">Transport</keyword>
<comment type="similarity">
    <text evidence="2">Belongs to the centrin family.</text>
</comment>
<feature type="transmembrane region" description="Helical" evidence="11">
    <location>
        <begin position="768"/>
        <end position="788"/>
    </location>
</feature>
<keyword evidence="9 11" id="KW-0472">Membrane</keyword>
<feature type="domain" description="Cyclic nucleotide-binding" evidence="12">
    <location>
        <begin position="1079"/>
        <end position="1156"/>
    </location>
</feature>
<dbReference type="InterPro" id="IPR014710">
    <property type="entry name" value="RmlC-like_jellyroll"/>
</dbReference>
<feature type="transmembrane region" description="Helical" evidence="11">
    <location>
        <begin position="452"/>
        <end position="471"/>
    </location>
</feature>
<feature type="transmembrane region" description="Helical" evidence="11">
    <location>
        <begin position="603"/>
        <end position="624"/>
    </location>
</feature>
<dbReference type="InterPro" id="IPR002048">
    <property type="entry name" value="EF_hand_dom"/>
</dbReference>
<dbReference type="InterPro" id="IPR018488">
    <property type="entry name" value="cNMP-bd_CS"/>
</dbReference>